<evidence type="ECO:0000256" key="1">
    <source>
        <dbReference type="ARBA" id="ARBA00009528"/>
    </source>
</evidence>
<organism evidence="7 8">
    <name type="scientific">Bosea psychrotolerans</name>
    <dbReference type="NCBI Taxonomy" id="1871628"/>
    <lineage>
        <taxon>Bacteria</taxon>
        <taxon>Pseudomonadati</taxon>
        <taxon>Pseudomonadota</taxon>
        <taxon>Alphaproteobacteria</taxon>
        <taxon>Hyphomicrobiales</taxon>
        <taxon>Boseaceae</taxon>
        <taxon>Bosea</taxon>
    </lineage>
</organism>
<keyword evidence="5" id="KW-0464">Manganese</keyword>
<dbReference type="InterPro" id="IPR000819">
    <property type="entry name" value="Peptidase_M17_C"/>
</dbReference>
<keyword evidence="2 7" id="KW-0031">Aminopeptidase</keyword>
<dbReference type="Pfam" id="PF00883">
    <property type="entry name" value="Peptidase_M17"/>
    <property type="match status" value="1"/>
</dbReference>
<dbReference type="InterPro" id="IPR043472">
    <property type="entry name" value="Macro_dom-like"/>
</dbReference>
<dbReference type="CDD" id="cd00433">
    <property type="entry name" value="Peptidase_M17"/>
    <property type="match status" value="1"/>
</dbReference>
<evidence type="ECO:0000313" key="8">
    <source>
        <dbReference type="Proteomes" id="UP000236919"/>
    </source>
</evidence>
<dbReference type="PANTHER" id="PTHR11963:SF20">
    <property type="entry name" value="PEPTIDASE B"/>
    <property type="match status" value="1"/>
</dbReference>
<evidence type="ECO:0000256" key="3">
    <source>
        <dbReference type="ARBA" id="ARBA00022670"/>
    </source>
</evidence>
<dbReference type="OrthoDB" id="9809354at2"/>
<dbReference type="PRINTS" id="PR00481">
    <property type="entry name" value="LAMNOPPTDASE"/>
</dbReference>
<name>A0A2S4LUZ1_9HYPH</name>
<evidence type="ECO:0000256" key="2">
    <source>
        <dbReference type="ARBA" id="ARBA00022438"/>
    </source>
</evidence>
<proteinExistence type="inferred from homology"/>
<feature type="domain" description="Cytosol aminopeptidase" evidence="6">
    <location>
        <begin position="324"/>
        <end position="331"/>
    </location>
</feature>
<dbReference type="InterPro" id="IPR048816">
    <property type="entry name" value="Peptidase_M17_N_1"/>
</dbReference>
<reference evidence="7 8" key="1">
    <citation type="submission" date="2018-01" db="EMBL/GenBank/DDBJ databases">
        <title>Genomic Encyclopedia of Type Strains, Phase III (KMG-III): the genomes of soil and plant-associated and newly described type strains.</title>
        <authorList>
            <person name="Whitman W."/>
        </authorList>
    </citation>
    <scope>NUCLEOTIDE SEQUENCE [LARGE SCALE GENOMIC DNA]</scope>
    <source>
        <strain evidence="7 8">1131</strain>
    </source>
</reference>
<protein>
    <submittedName>
        <fullName evidence="7">Leucyl aminopeptidase</fullName>
    </submittedName>
</protein>
<dbReference type="InterPro" id="IPR011356">
    <property type="entry name" value="Leucine_aapep/pepB"/>
</dbReference>
<evidence type="ECO:0000313" key="7">
    <source>
        <dbReference type="EMBL" id="POR46260.1"/>
    </source>
</evidence>
<evidence type="ECO:0000256" key="5">
    <source>
        <dbReference type="ARBA" id="ARBA00023211"/>
    </source>
</evidence>
<dbReference type="PANTHER" id="PTHR11963">
    <property type="entry name" value="LEUCINE AMINOPEPTIDASE-RELATED"/>
    <property type="match status" value="1"/>
</dbReference>
<dbReference type="Gene3D" id="3.40.630.10">
    <property type="entry name" value="Zn peptidases"/>
    <property type="match status" value="1"/>
</dbReference>
<evidence type="ECO:0000256" key="4">
    <source>
        <dbReference type="ARBA" id="ARBA00022801"/>
    </source>
</evidence>
<accession>A0A2S4LUZ1</accession>
<comment type="caution">
    <text evidence="7">The sequence shown here is derived from an EMBL/GenBank/DDBJ whole genome shotgun (WGS) entry which is preliminary data.</text>
</comment>
<dbReference type="Pfam" id="PF21337">
    <property type="entry name" value="Peptidase_M17_N_1"/>
    <property type="match status" value="1"/>
</dbReference>
<comment type="similarity">
    <text evidence="1">Belongs to the peptidase M17 family.</text>
</comment>
<dbReference type="AlphaFoldDB" id="A0A2S4LUZ1"/>
<dbReference type="GO" id="GO:0030145">
    <property type="term" value="F:manganese ion binding"/>
    <property type="evidence" value="ECO:0007669"/>
    <property type="project" value="InterPro"/>
</dbReference>
<dbReference type="Gene3D" id="3.40.220.10">
    <property type="entry name" value="Leucine Aminopeptidase, subunit E, domain 1"/>
    <property type="match status" value="1"/>
</dbReference>
<dbReference type="Proteomes" id="UP000236919">
    <property type="component" value="Unassembled WGS sequence"/>
</dbReference>
<dbReference type="GO" id="GO:0006508">
    <property type="term" value="P:proteolysis"/>
    <property type="evidence" value="ECO:0007669"/>
    <property type="project" value="UniProtKB-KW"/>
</dbReference>
<keyword evidence="8" id="KW-1185">Reference proteome</keyword>
<evidence type="ECO:0000259" key="6">
    <source>
        <dbReference type="PROSITE" id="PS00631"/>
    </source>
</evidence>
<keyword evidence="4" id="KW-0378">Hydrolase</keyword>
<sequence length="478" mass="50025">MASRPVPNPVSDQVSISVHSLLVSASPSAIPVHVVSKAGLPRLLEALAPEGRRFAQAQGFAARPGQHLALPDASGAVAAVLLGVEPPEARRRDPFAPGRLAAILPTGDYVLSGEIGDAGLAALAWLLQGYRFDRYRNPASPTARLVLPDGVDGEELSAVATSAMLARDLVNTPANDMGPAEIEAAIRALGEECGATVTSIVGDDLLARNFPMIHAVGRASVRAPRLIDLVWGDPSRPKVTLVGKGVAFDTGGLDLKPSAGMLLMKKDMGGAAAAIAAARMIMLAKLPVRLRLLVPAVENAVSGSAFRPGDVLQSRKGITVEIGNTDAEGRLILADALALADEEAPELLIDYATLTGAARVALGPELPPFYTHDEGLAAEIARLGNAVNDPVWRLPLWPPYDGLLDSKIADVNHVSGGSFAGSVTAALFLNRFVEKTASYAHFDIYGWTPSARPGRPEGGECQAARLTYALLKQLHPIG</sequence>
<dbReference type="GO" id="GO:0005737">
    <property type="term" value="C:cytoplasm"/>
    <property type="evidence" value="ECO:0007669"/>
    <property type="project" value="InterPro"/>
</dbReference>
<gene>
    <name evidence="7" type="ORF">CYD53_12642</name>
</gene>
<dbReference type="PROSITE" id="PS00631">
    <property type="entry name" value="CYTOSOL_AP"/>
    <property type="match status" value="1"/>
</dbReference>
<keyword evidence="3" id="KW-0645">Protease</keyword>
<dbReference type="EMBL" id="PQFZ01000026">
    <property type="protein sequence ID" value="POR46260.1"/>
    <property type="molecule type" value="Genomic_DNA"/>
</dbReference>
<dbReference type="GO" id="GO:0070006">
    <property type="term" value="F:metalloaminopeptidase activity"/>
    <property type="evidence" value="ECO:0007669"/>
    <property type="project" value="InterPro"/>
</dbReference>
<dbReference type="SUPFAM" id="SSF53187">
    <property type="entry name" value="Zn-dependent exopeptidases"/>
    <property type="match status" value="1"/>
</dbReference>